<name>A0A542EJ10_9MICO</name>
<sequence length="118" mass="12625">MIRDSLVDLADVGNGAVRLTGHLDEQGLFVERVDHPETSAWDAQPGKGTDLDVASASAMQVPTEAAKEIESVGVSPAEDGFVAVVQLRRPVPAVERWAADQGPTKVRLYVFIRESADA</sequence>
<evidence type="ECO:0000313" key="1">
    <source>
        <dbReference type="EMBL" id="TQJ15274.1"/>
    </source>
</evidence>
<dbReference type="Proteomes" id="UP000320806">
    <property type="component" value="Unassembled WGS sequence"/>
</dbReference>
<gene>
    <name evidence="1" type="ORF">FB459_2813</name>
</gene>
<evidence type="ECO:0000313" key="2">
    <source>
        <dbReference type="Proteomes" id="UP000320806"/>
    </source>
</evidence>
<dbReference type="EMBL" id="VFMO01000001">
    <property type="protein sequence ID" value="TQJ15274.1"/>
    <property type="molecule type" value="Genomic_DNA"/>
</dbReference>
<dbReference type="AlphaFoldDB" id="A0A542EJ10"/>
<protein>
    <submittedName>
        <fullName evidence="1">Uncharacterized protein</fullName>
    </submittedName>
</protein>
<proteinExistence type="predicted"/>
<keyword evidence="2" id="KW-1185">Reference proteome</keyword>
<comment type="caution">
    <text evidence="1">The sequence shown here is derived from an EMBL/GenBank/DDBJ whole genome shotgun (WGS) entry which is preliminary data.</text>
</comment>
<accession>A0A542EJ10</accession>
<reference evidence="1 2" key="1">
    <citation type="submission" date="2019-06" db="EMBL/GenBank/DDBJ databases">
        <title>Sequencing the genomes of 1000 actinobacteria strains.</title>
        <authorList>
            <person name="Klenk H.-P."/>
        </authorList>
    </citation>
    <scope>NUCLEOTIDE SEQUENCE [LARGE SCALE GENOMIC DNA]</scope>
    <source>
        <strain evidence="1 2">DSM 19828</strain>
    </source>
</reference>
<organism evidence="1 2">
    <name type="scientific">Yimella lutea</name>
    <dbReference type="NCBI Taxonomy" id="587872"/>
    <lineage>
        <taxon>Bacteria</taxon>
        <taxon>Bacillati</taxon>
        <taxon>Actinomycetota</taxon>
        <taxon>Actinomycetes</taxon>
        <taxon>Micrococcales</taxon>
        <taxon>Dermacoccaceae</taxon>
        <taxon>Yimella</taxon>
    </lineage>
</organism>
<dbReference type="RefSeq" id="WP_141928883.1">
    <property type="nucleotide sequence ID" value="NZ_BAABCI010000022.1"/>
</dbReference>
<dbReference type="OrthoDB" id="9979197at2"/>